<dbReference type="GO" id="GO:0009117">
    <property type="term" value="P:nucleotide metabolic process"/>
    <property type="evidence" value="ECO:0007669"/>
    <property type="project" value="UniProtKB-KW"/>
</dbReference>
<evidence type="ECO:0000256" key="11">
    <source>
        <dbReference type="ARBA" id="ARBA00066468"/>
    </source>
</evidence>
<accession>A0A6J6D5R5</accession>
<name>A0A6J6D5R5_9ZZZZ</name>
<organism evidence="17">
    <name type="scientific">freshwater metagenome</name>
    <dbReference type="NCBI Taxonomy" id="449393"/>
    <lineage>
        <taxon>unclassified sequences</taxon>
        <taxon>metagenomes</taxon>
        <taxon>ecological metagenomes</taxon>
    </lineage>
</organism>
<comment type="catalytic activity">
    <reaction evidence="10">
        <text>XTP + H2O = XMP + diphosphate + H(+)</text>
        <dbReference type="Rhea" id="RHEA:28610"/>
        <dbReference type="ChEBI" id="CHEBI:15377"/>
        <dbReference type="ChEBI" id="CHEBI:15378"/>
        <dbReference type="ChEBI" id="CHEBI:33019"/>
        <dbReference type="ChEBI" id="CHEBI:57464"/>
        <dbReference type="ChEBI" id="CHEBI:61314"/>
        <dbReference type="EC" id="3.6.1.66"/>
    </reaction>
</comment>
<dbReference type="GO" id="GO:0046872">
    <property type="term" value="F:metal ion binding"/>
    <property type="evidence" value="ECO:0007669"/>
    <property type="project" value="UniProtKB-KW"/>
</dbReference>
<evidence type="ECO:0000313" key="17">
    <source>
        <dbReference type="EMBL" id="CAB4558645.1"/>
    </source>
</evidence>
<comment type="catalytic activity">
    <reaction evidence="9">
        <text>dITP + H2O = dIMP + diphosphate + H(+)</text>
        <dbReference type="Rhea" id="RHEA:28342"/>
        <dbReference type="ChEBI" id="CHEBI:15377"/>
        <dbReference type="ChEBI" id="CHEBI:15378"/>
        <dbReference type="ChEBI" id="CHEBI:33019"/>
        <dbReference type="ChEBI" id="CHEBI:61194"/>
        <dbReference type="ChEBI" id="CHEBI:61382"/>
        <dbReference type="EC" id="3.6.1.66"/>
    </reaction>
</comment>
<dbReference type="NCBIfam" id="TIGR00042">
    <property type="entry name" value="RdgB/HAM1 family non-canonical purine NTP pyrophosphatase"/>
    <property type="match status" value="1"/>
</dbReference>
<dbReference type="EC" id="3.6.1.66" evidence="11"/>
<evidence type="ECO:0000256" key="1">
    <source>
        <dbReference type="ARBA" id="ARBA00001946"/>
    </source>
</evidence>
<keyword evidence="8" id="KW-0546">Nucleotide metabolism</keyword>
<evidence type="ECO:0000256" key="2">
    <source>
        <dbReference type="ARBA" id="ARBA00008023"/>
    </source>
</evidence>
<dbReference type="GO" id="GO:0017111">
    <property type="term" value="F:ribonucleoside triphosphate phosphatase activity"/>
    <property type="evidence" value="ECO:0007669"/>
    <property type="project" value="InterPro"/>
</dbReference>
<evidence type="ECO:0000256" key="12">
    <source>
        <dbReference type="ARBA" id="ARBA00071289"/>
    </source>
</evidence>
<dbReference type="FunFam" id="3.90.950.10:FF:000001">
    <property type="entry name" value="dITP/XTP pyrophosphatase"/>
    <property type="match status" value="1"/>
</dbReference>
<evidence type="ECO:0000256" key="9">
    <source>
        <dbReference type="ARBA" id="ARBA00051875"/>
    </source>
</evidence>
<protein>
    <recommendedName>
        <fullName evidence="12">dITP/XTP pyrophosphatase</fullName>
        <ecNumber evidence="11">3.6.1.66</ecNumber>
    </recommendedName>
    <alternativeName>
        <fullName evidence="13">Non-canonical purine NTP pyrophosphatase</fullName>
    </alternativeName>
    <alternativeName>
        <fullName evidence="14">Non-standard purine NTP pyrophosphatase</fullName>
    </alternativeName>
    <alternativeName>
        <fullName evidence="16">Nucleoside-triphosphate diphosphatase</fullName>
    </alternativeName>
    <alternativeName>
        <fullName evidence="15">Nucleoside-triphosphate pyrophosphatase</fullName>
    </alternativeName>
</protein>
<evidence type="ECO:0000256" key="16">
    <source>
        <dbReference type="ARBA" id="ARBA00083635"/>
    </source>
</evidence>
<dbReference type="GO" id="GO:0036222">
    <property type="term" value="F:XTP diphosphatase activity"/>
    <property type="evidence" value="ECO:0007669"/>
    <property type="project" value="UniProtKB-ARBA"/>
</dbReference>
<evidence type="ECO:0000256" key="10">
    <source>
        <dbReference type="ARBA" id="ARBA00052017"/>
    </source>
</evidence>
<evidence type="ECO:0000256" key="4">
    <source>
        <dbReference type="ARBA" id="ARBA00022723"/>
    </source>
</evidence>
<dbReference type="Gene3D" id="3.90.950.10">
    <property type="match status" value="1"/>
</dbReference>
<dbReference type="EMBL" id="CAEZTI010000026">
    <property type="protein sequence ID" value="CAB4558645.1"/>
    <property type="molecule type" value="Genomic_DNA"/>
</dbReference>
<dbReference type="SUPFAM" id="SSF52972">
    <property type="entry name" value="ITPase-like"/>
    <property type="match status" value="1"/>
</dbReference>
<dbReference type="GO" id="GO:0005829">
    <property type="term" value="C:cytosol"/>
    <property type="evidence" value="ECO:0007669"/>
    <property type="project" value="TreeGrafter"/>
</dbReference>
<dbReference type="CDD" id="cd00515">
    <property type="entry name" value="HAM1"/>
    <property type="match status" value="1"/>
</dbReference>
<dbReference type="GO" id="GO:0000166">
    <property type="term" value="F:nucleotide binding"/>
    <property type="evidence" value="ECO:0007669"/>
    <property type="project" value="UniProtKB-KW"/>
</dbReference>
<comment type="subunit">
    <text evidence="3">Homodimer.</text>
</comment>
<comment type="cofactor">
    <cofactor evidence="1">
        <name>Mg(2+)</name>
        <dbReference type="ChEBI" id="CHEBI:18420"/>
    </cofactor>
</comment>
<dbReference type="HAMAP" id="MF_01405">
    <property type="entry name" value="Non_canon_purine_NTPase"/>
    <property type="match status" value="1"/>
</dbReference>
<proteinExistence type="inferred from homology"/>
<dbReference type="InterPro" id="IPR002637">
    <property type="entry name" value="RdgB/HAM1"/>
</dbReference>
<keyword evidence="7" id="KW-0460">Magnesium</keyword>
<evidence type="ECO:0000256" key="14">
    <source>
        <dbReference type="ARBA" id="ARBA00078805"/>
    </source>
</evidence>
<reference evidence="17" key="1">
    <citation type="submission" date="2020-05" db="EMBL/GenBank/DDBJ databases">
        <authorList>
            <person name="Chiriac C."/>
            <person name="Salcher M."/>
            <person name="Ghai R."/>
            <person name="Kavagutti S V."/>
        </authorList>
    </citation>
    <scope>NUCLEOTIDE SEQUENCE</scope>
</reference>
<evidence type="ECO:0000256" key="13">
    <source>
        <dbReference type="ARBA" id="ARBA00075987"/>
    </source>
</evidence>
<dbReference type="InterPro" id="IPR020922">
    <property type="entry name" value="dITP/XTP_pyrophosphatase"/>
</dbReference>
<evidence type="ECO:0000256" key="3">
    <source>
        <dbReference type="ARBA" id="ARBA00011738"/>
    </source>
</evidence>
<dbReference type="InterPro" id="IPR029001">
    <property type="entry name" value="ITPase-like_fam"/>
</dbReference>
<keyword evidence="4" id="KW-0479">Metal-binding</keyword>
<sequence length="198" mass="21276">MLHIVCASANAHKVAEMKRMMPDGVELLPRPHDLSEIDETAPTLEGNAIIKAVEVANFCSQWALADDTGLEVDALHGAPGVHSARFASDNASDSENRQLLLSKMAHEEVRSARFRTVVALVSSNGDMHFVSGLCEGIIARTESGVNGFGYDSVFIPSAGDGRTFAEMSDLEKDVLSHRGKAFAQLPELLARVFGLPTT</sequence>
<comment type="similarity">
    <text evidence="2">Belongs to the HAM1 NTPase family.</text>
</comment>
<evidence type="ECO:0000256" key="7">
    <source>
        <dbReference type="ARBA" id="ARBA00022842"/>
    </source>
</evidence>
<dbReference type="PANTHER" id="PTHR11067">
    <property type="entry name" value="INOSINE TRIPHOSPHATE PYROPHOSPHATASE/HAM1 PROTEIN"/>
    <property type="match status" value="1"/>
</dbReference>
<dbReference type="GO" id="GO:0036220">
    <property type="term" value="F:ITP diphosphatase activity"/>
    <property type="evidence" value="ECO:0007669"/>
    <property type="project" value="UniProtKB-EC"/>
</dbReference>
<dbReference type="GO" id="GO:0009146">
    <property type="term" value="P:purine nucleoside triphosphate catabolic process"/>
    <property type="evidence" value="ECO:0007669"/>
    <property type="project" value="UniProtKB-ARBA"/>
</dbReference>
<dbReference type="PANTHER" id="PTHR11067:SF9">
    <property type="entry name" value="INOSINE TRIPHOSPHATE PYROPHOSPHATASE"/>
    <property type="match status" value="1"/>
</dbReference>
<keyword evidence="6" id="KW-0378">Hydrolase</keyword>
<evidence type="ECO:0000256" key="15">
    <source>
        <dbReference type="ARBA" id="ARBA00083186"/>
    </source>
</evidence>
<evidence type="ECO:0000256" key="8">
    <source>
        <dbReference type="ARBA" id="ARBA00023080"/>
    </source>
</evidence>
<gene>
    <name evidence="17" type="ORF">UFOPK1619_00238</name>
</gene>
<keyword evidence="5" id="KW-0547">Nucleotide-binding</keyword>
<dbReference type="GO" id="GO:0035870">
    <property type="term" value="F:dITP diphosphatase activity"/>
    <property type="evidence" value="ECO:0007669"/>
    <property type="project" value="UniProtKB-ARBA"/>
</dbReference>
<dbReference type="AlphaFoldDB" id="A0A6J6D5R5"/>
<evidence type="ECO:0000256" key="6">
    <source>
        <dbReference type="ARBA" id="ARBA00022801"/>
    </source>
</evidence>
<dbReference type="Pfam" id="PF01725">
    <property type="entry name" value="Ham1p_like"/>
    <property type="match status" value="1"/>
</dbReference>
<evidence type="ECO:0000256" key="5">
    <source>
        <dbReference type="ARBA" id="ARBA00022741"/>
    </source>
</evidence>